<evidence type="ECO:0000256" key="3">
    <source>
        <dbReference type="ARBA" id="ARBA00004496"/>
    </source>
</evidence>
<evidence type="ECO:0000256" key="5">
    <source>
        <dbReference type="ARBA" id="ARBA00020436"/>
    </source>
</evidence>
<evidence type="ECO:0000256" key="2">
    <source>
        <dbReference type="ARBA" id="ARBA00004255"/>
    </source>
</evidence>
<dbReference type="InterPro" id="IPR051074">
    <property type="entry name" value="Sorting_Nexin"/>
</dbReference>
<dbReference type="SMART" id="SM00312">
    <property type="entry name" value="PX"/>
    <property type="match status" value="1"/>
</dbReference>
<dbReference type="GO" id="GO:0031901">
    <property type="term" value="C:early endosome membrane"/>
    <property type="evidence" value="ECO:0007669"/>
    <property type="project" value="TreeGrafter"/>
</dbReference>
<dbReference type="GO" id="GO:0032266">
    <property type="term" value="F:phosphatidylinositol-3-phosphate binding"/>
    <property type="evidence" value="ECO:0007669"/>
    <property type="project" value="TreeGrafter"/>
</dbReference>
<keyword evidence="10" id="KW-0446">Lipid-binding</keyword>
<evidence type="ECO:0000256" key="12">
    <source>
        <dbReference type="ARBA" id="ARBA00025533"/>
    </source>
</evidence>
<evidence type="ECO:0000256" key="4">
    <source>
        <dbReference type="ARBA" id="ARBA00010883"/>
    </source>
</evidence>
<reference evidence="15" key="1">
    <citation type="journal article" date="2016" name="Genome Announc.">
        <title>Genome sequences of three species of Hanseniaspora isolated from spontaneous wine fermentations.</title>
        <authorList>
            <person name="Sternes P.R."/>
            <person name="Lee D."/>
            <person name="Kutyna D.R."/>
            <person name="Borneman A.R."/>
        </authorList>
    </citation>
    <scope>NUCLEOTIDE SEQUENCE [LARGE SCALE GENOMIC DNA]</scope>
    <source>
        <strain evidence="15">AWRI3580</strain>
    </source>
</reference>
<evidence type="ECO:0000256" key="10">
    <source>
        <dbReference type="ARBA" id="ARBA00023121"/>
    </source>
</evidence>
<evidence type="ECO:0000313" key="15">
    <source>
        <dbReference type="Proteomes" id="UP000095358"/>
    </source>
</evidence>
<comment type="subcellular location">
    <subcellularLocation>
        <location evidence="3">Cytoplasm</location>
    </subcellularLocation>
    <subcellularLocation>
        <location evidence="2">Golgi apparatus membrane</location>
        <topology evidence="2">Peripheral membrane protein</topology>
        <orientation evidence="2">Cytoplasmic side</orientation>
    </subcellularLocation>
    <subcellularLocation>
        <location evidence="1">Prevacuolar compartment membrane</location>
        <topology evidence="1">Peripheral membrane protein</topology>
        <orientation evidence="1">Cytoplasmic side</orientation>
    </subcellularLocation>
</comment>
<feature type="domain" description="PX" evidence="13">
    <location>
        <begin position="74"/>
        <end position="203"/>
    </location>
</feature>
<dbReference type="InterPro" id="IPR001683">
    <property type="entry name" value="PX_dom"/>
</dbReference>
<dbReference type="PANTHER" id="PTHR45963">
    <property type="entry name" value="RE52028P"/>
    <property type="match status" value="1"/>
</dbReference>
<evidence type="ECO:0000313" key="14">
    <source>
        <dbReference type="EMBL" id="OEJ86791.1"/>
    </source>
</evidence>
<sequence length="204" mass="23678">MKQEFKSFSTSIADVLPPINSKSPSDSATNNHTKLINSLLLSDDNTNYDQPENFLEIEIVSARTYNQDNSFVTIYKDTSENIKGTTQNKQPVYTDYEIICRTNISLFKKKISKVRRRYSDFVYFKKCILQELALNIANNNNNSSKINIPEVPSKMILNNRFNYDLINIRLKELEKWLQIIVGHPLLRSNSKVLKRFIQEESFVG</sequence>
<dbReference type="PROSITE" id="PS50195">
    <property type="entry name" value="PX"/>
    <property type="match status" value="1"/>
</dbReference>
<dbReference type="GO" id="GO:0030904">
    <property type="term" value="C:retromer complex"/>
    <property type="evidence" value="ECO:0007669"/>
    <property type="project" value="TreeGrafter"/>
</dbReference>
<dbReference type="AlphaFoldDB" id="A0A1E5RIQ7"/>
<evidence type="ECO:0000256" key="11">
    <source>
        <dbReference type="ARBA" id="ARBA00023136"/>
    </source>
</evidence>
<dbReference type="GO" id="GO:0015031">
    <property type="term" value="P:protein transport"/>
    <property type="evidence" value="ECO:0007669"/>
    <property type="project" value="UniProtKB-KW"/>
</dbReference>
<organism evidence="14 15">
    <name type="scientific">Hanseniaspora uvarum</name>
    <name type="common">Yeast</name>
    <name type="synonym">Kloeckera apiculata</name>
    <dbReference type="NCBI Taxonomy" id="29833"/>
    <lineage>
        <taxon>Eukaryota</taxon>
        <taxon>Fungi</taxon>
        <taxon>Dikarya</taxon>
        <taxon>Ascomycota</taxon>
        <taxon>Saccharomycotina</taxon>
        <taxon>Saccharomycetes</taxon>
        <taxon>Saccharomycodales</taxon>
        <taxon>Saccharomycodaceae</taxon>
        <taxon>Hanseniaspora</taxon>
    </lineage>
</organism>
<dbReference type="GO" id="GO:0034499">
    <property type="term" value="P:late endosome to Golgi transport"/>
    <property type="evidence" value="ECO:0007669"/>
    <property type="project" value="TreeGrafter"/>
</dbReference>
<dbReference type="OrthoDB" id="5227681at2759"/>
<keyword evidence="6" id="KW-0813">Transport</keyword>
<dbReference type="VEuPathDB" id="FungiDB:AWRI3580_g2762"/>
<proteinExistence type="inferred from homology"/>
<accession>A0A1E5RIQ7</accession>
<evidence type="ECO:0000256" key="1">
    <source>
        <dbReference type="ARBA" id="ARBA00004179"/>
    </source>
</evidence>
<dbReference type="EMBL" id="LPNN01000005">
    <property type="protein sequence ID" value="OEJ86791.1"/>
    <property type="molecule type" value="Genomic_DNA"/>
</dbReference>
<dbReference type="PANTHER" id="PTHR45963:SF2">
    <property type="entry name" value="RE52028P"/>
    <property type="match status" value="1"/>
</dbReference>
<keyword evidence="9" id="KW-0333">Golgi apparatus</keyword>
<gene>
    <name evidence="14" type="ORF">AWRI3580_g2762</name>
</gene>
<evidence type="ECO:0000259" key="13">
    <source>
        <dbReference type="PROSITE" id="PS50195"/>
    </source>
</evidence>
<evidence type="ECO:0000256" key="6">
    <source>
        <dbReference type="ARBA" id="ARBA00022448"/>
    </source>
</evidence>
<dbReference type="SUPFAM" id="SSF64268">
    <property type="entry name" value="PX domain"/>
    <property type="match status" value="1"/>
</dbReference>
<dbReference type="GO" id="GO:0032456">
    <property type="term" value="P:endocytic recycling"/>
    <property type="evidence" value="ECO:0007669"/>
    <property type="project" value="TreeGrafter"/>
</dbReference>
<dbReference type="Gene3D" id="3.30.1520.10">
    <property type="entry name" value="Phox-like domain"/>
    <property type="match status" value="1"/>
</dbReference>
<evidence type="ECO:0000256" key="7">
    <source>
        <dbReference type="ARBA" id="ARBA00022490"/>
    </source>
</evidence>
<keyword evidence="7" id="KW-0963">Cytoplasm</keyword>
<comment type="function">
    <text evidence="12">Required for retention of late Golgi membrane proteins. Component of the retrieval machinery that functions by direct interaction with the cytosolic tails of certain TGN membrane proteins during the sorting/budding process at the prevacuolar compartment. Binds phosphatidylinositol 3-phosphate (PtdIns(P3)).</text>
</comment>
<comment type="similarity">
    <text evidence="4">Belongs to the sorting nexin family.</text>
</comment>
<keyword evidence="8" id="KW-0653">Protein transport</keyword>
<dbReference type="InterPro" id="IPR036871">
    <property type="entry name" value="PX_dom_sf"/>
</dbReference>
<dbReference type="GO" id="GO:0000139">
    <property type="term" value="C:Golgi membrane"/>
    <property type="evidence" value="ECO:0007669"/>
    <property type="project" value="UniProtKB-SubCell"/>
</dbReference>
<keyword evidence="11" id="KW-0472">Membrane</keyword>
<comment type="caution">
    <text evidence="14">The sequence shown here is derived from an EMBL/GenBank/DDBJ whole genome shotgun (WGS) entry which is preliminary data.</text>
</comment>
<keyword evidence="15" id="KW-1185">Reference proteome</keyword>
<name>A0A1E5RIQ7_HANUV</name>
<evidence type="ECO:0000256" key="8">
    <source>
        <dbReference type="ARBA" id="ARBA00022927"/>
    </source>
</evidence>
<dbReference type="STRING" id="29833.A0A1E5RIQ7"/>
<protein>
    <recommendedName>
        <fullName evidence="5">Sorting nexin-3</fullName>
    </recommendedName>
</protein>
<dbReference type="Pfam" id="PF00787">
    <property type="entry name" value="PX"/>
    <property type="match status" value="1"/>
</dbReference>
<evidence type="ECO:0000256" key="9">
    <source>
        <dbReference type="ARBA" id="ARBA00023034"/>
    </source>
</evidence>
<dbReference type="Proteomes" id="UP000095358">
    <property type="component" value="Unassembled WGS sequence"/>
</dbReference>